<dbReference type="HOGENOM" id="CLU_2361578_0_0_1"/>
<dbReference type="AlphaFoldDB" id="G0N0Q5"/>
<evidence type="ECO:0000313" key="2">
    <source>
        <dbReference type="EMBL" id="EGT49173.1"/>
    </source>
</evidence>
<keyword evidence="1" id="KW-0732">Signal</keyword>
<name>G0N0Q5_CAEBE</name>
<dbReference type="eggNOG" id="ENOG502TICJ">
    <property type="taxonomic scope" value="Eukaryota"/>
</dbReference>
<reference evidence="3" key="1">
    <citation type="submission" date="2011-07" db="EMBL/GenBank/DDBJ databases">
        <authorList>
            <consortium name="Caenorhabditis brenneri Sequencing and Analysis Consortium"/>
            <person name="Wilson R.K."/>
        </authorList>
    </citation>
    <scope>NUCLEOTIDE SEQUENCE [LARGE SCALE GENOMIC DNA]</scope>
    <source>
        <strain evidence="3">PB2801</strain>
    </source>
</reference>
<gene>
    <name evidence="2" type="ORF">CAEBREN_01099</name>
</gene>
<evidence type="ECO:0000313" key="3">
    <source>
        <dbReference type="Proteomes" id="UP000008068"/>
    </source>
</evidence>
<protein>
    <recommendedName>
        <fullName evidence="4">Saposin B-type domain-containing protein</fullName>
    </recommendedName>
</protein>
<dbReference type="Proteomes" id="UP000008068">
    <property type="component" value="Unassembled WGS sequence"/>
</dbReference>
<keyword evidence="3" id="KW-1185">Reference proteome</keyword>
<proteinExistence type="predicted"/>
<accession>G0N0Q5</accession>
<organism evidence="3">
    <name type="scientific">Caenorhabditis brenneri</name>
    <name type="common">Nematode worm</name>
    <dbReference type="NCBI Taxonomy" id="135651"/>
    <lineage>
        <taxon>Eukaryota</taxon>
        <taxon>Metazoa</taxon>
        <taxon>Ecdysozoa</taxon>
        <taxon>Nematoda</taxon>
        <taxon>Chromadorea</taxon>
        <taxon>Rhabditida</taxon>
        <taxon>Rhabditina</taxon>
        <taxon>Rhabditomorpha</taxon>
        <taxon>Rhabditoidea</taxon>
        <taxon>Rhabditidae</taxon>
        <taxon>Peloderinae</taxon>
        <taxon>Caenorhabditis</taxon>
    </lineage>
</organism>
<feature type="signal peptide" evidence="1">
    <location>
        <begin position="1"/>
        <end position="17"/>
    </location>
</feature>
<evidence type="ECO:0000256" key="1">
    <source>
        <dbReference type="SAM" id="SignalP"/>
    </source>
</evidence>
<dbReference type="InParanoid" id="G0N0Q5"/>
<dbReference type="OMA" id="CKFVYFC"/>
<evidence type="ECO:0008006" key="4">
    <source>
        <dbReference type="Google" id="ProtNLM"/>
    </source>
</evidence>
<sequence length="96" mass="10451">MKFSLVILFLVVSTTFADKCGNCKASVKAIKDGKGLAYMADLTAKQIEDYIKKHVEKNCSGSTCSKLVSSLVEIADQLDDDLNASPGDLCKFVYFC</sequence>
<feature type="chain" id="PRO_5003404417" description="Saposin B-type domain-containing protein" evidence="1">
    <location>
        <begin position="18"/>
        <end position="96"/>
    </location>
</feature>
<dbReference type="FunCoup" id="G0N0Q5">
    <property type="interactions" value="1049"/>
</dbReference>
<dbReference type="EMBL" id="GL379825">
    <property type="protein sequence ID" value="EGT49173.1"/>
    <property type="molecule type" value="Genomic_DNA"/>
</dbReference>
<dbReference type="OrthoDB" id="5824346at2759"/>